<evidence type="ECO:0000313" key="11">
    <source>
        <dbReference type="Proteomes" id="UP000075321"/>
    </source>
</evidence>
<organism evidence="10 11">
    <name type="scientific">Halalkalicoccus paucihalophilus</name>
    <dbReference type="NCBI Taxonomy" id="1008153"/>
    <lineage>
        <taxon>Archaea</taxon>
        <taxon>Methanobacteriati</taxon>
        <taxon>Methanobacteriota</taxon>
        <taxon>Stenosarchaea group</taxon>
        <taxon>Halobacteria</taxon>
        <taxon>Halobacteriales</taxon>
        <taxon>Halococcaceae</taxon>
        <taxon>Halalkalicoccus</taxon>
    </lineage>
</organism>
<feature type="domain" description="Thioredoxin-like fold" evidence="9">
    <location>
        <begin position="49"/>
        <end position="208"/>
    </location>
</feature>
<evidence type="ECO:0000259" key="9">
    <source>
        <dbReference type="Pfam" id="PF13462"/>
    </source>
</evidence>
<dbReference type="EMBL" id="LTAZ01000004">
    <property type="protein sequence ID" value="KYH26060.1"/>
    <property type="molecule type" value="Genomic_DNA"/>
</dbReference>
<evidence type="ECO:0000256" key="4">
    <source>
        <dbReference type="ARBA" id="ARBA00022982"/>
    </source>
</evidence>
<keyword evidence="3" id="KW-0732">Signal</keyword>
<dbReference type="PANTHER" id="PTHR13887">
    <property type="entry name" value="GLUTATHIONE S-TRANSFERASE KAPPA"/>
    <property type="match status" value="1"/>
</dbReference>
<dbReference type="PROSITE" id="PS51257">
    <property type="entry name" value="PROKAR_LIPOPROTEIN"/>
    <property type="match status" value="1"/>
</dbReference>
<keyword evidence="4" id="KW-0813">Transport</keyword>
<evidence type="ECO:0000256" key="2">
    <source>
        <dbReference type="ARBA" id="ARBA00007787"/>
    </source>
</evidence>
<protein>
    <submittedName>
        <fullName evidence="10">DSBA-like thioredoxin domain protein</fullName>
    </submittedName>
</protein>
<dbReference type="InterPro" id="IPR012336">
    <property type="entry name" value="Thioredoxin-like_fold"/>
</dbReference>
<dbReference type="PANTHER" id="PTHR13887:SF14">
    <property type="entry name" value="DISULFIDE BOND FORMATION PROTEIN D"/>
    <property type="match status" value="1"/>
</dbReference>
<proteinExistence type="inferred from homology"/>
<evidence type="ECO:0000256" key="3">
    <source>
        <dbReference type="ARBA" id="ARBA00022729"/>
    </source>
</evidence>
<gene>
    <name evidence="10" type="ORF">HAPAU_11510</name>
</gene>
<dbReference type="Gene3D" id="3.40.30.10">
    <property type="entry name" value="Glutaredoxin"/>
    <property type="match status" value="1"/>
</dbReference>
<accession>A0A151AEQ3</accession>
<keyword evidence="11" id="KW-1185">Reference proteome</keyword>
<name>A0A151AEQ3_9EURY</name>
<dbReference type="PATRIC" id="fig|1008153.3.peg.1156"/>
<evidence type="ECO:0000256" key="1">
    <source>
        <dbReference type="ARBA" id="ARBA00005791"/>
    </source>
</evidence>
<keyword evidence="7" id="KW-0676">Redox-active center</keyword>
<dbReference type="Proteomes" id="UP000075321">
    <property type="component" value="Unassembled WGS sequence"/>
</dbReference>
<dbReference type="AlphaFoldDB" id="A0A151AEQ3"/>
<comment type="caution">
    <text evidence="10">The sequence shown here is derived from an EMBL/GenBank/DDBJ whole genome shotgun (WGS) entry which is preliminary data.</text>
</comment>
<keyword evidence="6" id="KW-1015">Disulfide bond</keyword>
<comment type="similarity">
    <text evidence="2">Belongs to the glutaredoxin family.</text>
</comment>
<sequence>MKGFSRRALLASAGALSAGGLAGCLGGSGGGGDEHECSGEQRSVEVPPAGDPESDVTVTAYEDFACPHCRRYAEDTAPEIKADYVETGEIAYVHRDLPIPMDETWSWAVPNASLAVFEDAGADPYYTFVEEVYQFQDEYSADNVAGLGAELGADEEAVRTAIESGPFCEQVKESKAEAEQRGVSGTPTVFVNDTQLEAPSTDELREEIESALG</sequence>
<dbReference type="SUPFAM" id="SSF52833">
    <property type="entry name" value="Thioredoxin-like"/>
    <property type="match status" value="1"/>
</dbReference>
<dbReference type="OrthoDB" id="15256at2157"/>
<evidence type="ECO:0000256" key="5">
    <source>
        <dbReference type="ARBA" id="ARBA00023002"/>
    </source>
</evidence>
<dbReference type="Pfam" id="PF13462">
    <property type="entry name" value="Thioredoxin_4"/>
    <property type="match status" value="1"/>
</dbReference>
<keyword evidence="5" id="KW-0560">Oxidoreductase</keyword>
<dbReference type="GO" id="GO:0016491">
    <property type="term" value="F:oxidoreductase activity"/>
    <property type="evidence" value="ECO:0007669"/>
    <property type="project" value="UniProtKB-KW"/>
</dbReference>
<dbReference type="InterPro" id="IPR036249">
    <property type="entry name" value="Thioredoxin-like_sf"/>
</dbReference>
<reference evidence="10 11" key="1">
    <citation type="submission" date="2016-02" db="EMBL/GenBank/DDBJ databases">
        <title>Genome sequence of Halalkalicoccus paucihalophilus DSM 24557.</title>
        <authorList>
            <person name="Poehlein A."/>
            <person name="Daniel R."/>
        </authorList>
    </citation>
    <scope>NUCLEOTIDE SEQUENCE [LARGE SCALE GENOMIC DNA]</scope>
    <source>
        <strain evidence="10 11">DSM 24557</strain>
    </source>
</reference>
<feature type="region of interest" description="Disordered" evidence="8">
    <location>
        <begin position="28"/>
        <end position="55"/>
    </location>
</feature>
<keyword evidence="4" id="KW-0249">Electron transport</keyword>
<evidence type="ECO:0000256" key="8">
    <source>
        <dbReference type="SAM" id="MobiDB-lite"/>
    </source>
</evidence>
<feature type="compositionally biased region" description="Basic and acidic residues" evidence="8">
    <location>
        <begin position="32"/>
        <end position="43"/>
    </location>
</feature>
<evidence type="ECO:0000256" key="6">
    <source>
        <dbReference type="ARBA" id="ARBA00023157"/>
    </source>
</evidence>
<dbReference type="RefSeq" id="WP_066380482.1">
    <property type="nucleotide sequence ID" value="NZ_LTAZ01000004.1"/>
</dbReference>
<comment type="similarity">
    <text evidence="1">Belongs to the thioredoxin family. DsbA subfamily.</text>
</comment>
<evidence type="ECO:0000313" key="10">
    <source>
        <dbReference type="EMBL" id="KYH26060.1"/>
    </source>
</evidence>
<evidence type="ECO:0000256" key="7">
    <source>
        <dbReference type="ARBA" id="ARBA00023284"/>
    </source>
</evidence>